<evidence type="ECO:0000313" key="3">
    <source>
        <dbReference type="Proteomes" id="UP000215181"/>
    </source>
</evidence>
<gene>
    <name evidence="2" type="ORF">CGK74_17830</name>
</gene>
<keyword evidence="1" id="KW-0812">Transmembrane</keyword>
<dbReference type="AlphaFoldDB" id="A0A235ETS0"/>
<proteinExistence type="predicted"/>
<comment type="caution">
    <text evidence="2">The sequence shown here is derived from an EMBL/GenBank/DDBJ whole genome shotgun (WGS) entry which is preliminary data.</text>
</comment>
<keyword evidence="1" id="KW-0472">Membrane</keyword>
<evidence type="ECO:0000256" key="1">
    <source>
        <dbReference type="SAM" id="Phobius"/>
    </source>
</evidence>
<evidence type="ECO:0000313" key="2">
    <source>
        <dbReference type="EMBL" id="OYD52422.1"/>
    </source>
</evidence>
<reference evidence="2 3" key="1">
    <citation type="submission" date="2017-07" db="EMBL/GenBank/DDBJ databases">
        <title>Thauera sp. KNDSS-Mac4 genome sequence and assembly.</title>
        <authorList>
            <person name="Mayilraj S."/>
        </authorList>
    </citation>
    <scope>NUCLEOTIDE SEQUENCE [LARGE SCALE GENOMIC DNA]</scope>
    <source>
        <strain evidence="2 3">KNDSS-Mac4</strain>
    </source>
</reference>
<dbReference type="Proteomes" id="UP000215181">
    <property type="component" value="Unassembled WGS sequence"/>
</dbReference>
<feature type="transmembrane region" description="Helical" evidence="1">
    <location>
        <begin position="13"/>
        <end position="30"/>
    </location>
</feature>
<keyword evidence="1" id="KW-1133">Transmembrane helix</keyword>
<keyword evidence="3" id="KW-1185">Reference proteome</keyword>
<name>A0A235ETS0_9RHOO</name>
<protein>
    <submittedName>
        <fullName evidence="2">Uncharacterized protein</fullName>
    </submittedName>
</protein>
<sequence>MHTSMIEFLSADFLKFFIPLVGAVAAWFLNERRRRAWEEYLRKEERYRELLRTLTGFYGHASDPEVRRQFLEEYKRCFLYCGDEVIRAANLAMEGMVEGTQLPNEERLERIGDLVLAIRRDLLRRTLTRSTALTHKDFRHVHPGTK</sequence>
<dbReference type="EMBL" id="NOIH01000039">
    <property type="protein sequence ID" value="OYD52422.1"/>
    <property type="molecule type" value="Genomic_DNA"/>
</dbReference>
<accession>A0A235ETS0</accession>
<organism evidence="2 3">
    <name type="scientific">Thauera propionica</name>
    <dbReference type="NCBI Taxonomy" id="2019431"/>
    <lineage>
        <taxon>Bacteria</taxon>
        <taxon>Pseudomonadati</taxon>
        <taxon>Pseudomonadota</taxon>
        <taxon>Betaproteobacteria</taxon>
        <taxon>Rhodocyclales</taxon>
        <taxon>Zoogloeaceae</taxon>
        <taxon>Thauera</taxon>
    </lineage>
</organism>